<dbReference type="InterPro" id="IPR036268">
    <property type="entry name" value="ZapD_sf"/>
</dbReference>
<evidence type="ECO:0000256" key="1">
    <source>
        <dbReference type="ARBA" id="ARBA00022490"/>
    </source>
</evidence>
<evidence type="ECO:0000256" key="3">
    <source>
        <dbReference type="ARBA" id="ARBA00023210"/>
    </source>
</evidence>
<name>A0A831RVK2_9GAMM</name>
<comment type="function">
    <text evidence="5">Cell division factor that enhances FtsZ-ring assembly. Directly interacts with FtsZ and promotes bundling of FtsZ protofilaments, with a reduction in FtsZ GTPase activity.</text>
</comment>
<evidence type="ECO:0000313" key="6">
    <source>
        <dbReference type="EMBL" id="HEC06624.1"/>
    </source>
</evidence>
<evidence type="ECO:0000256" key="4">
    <source>
        <dbReference type="ARBA" id="ARBA00023306"/>
    </source>
</evidence>
<dbReference type="Pfam" id="PF07072">
    <property type="entry name" value="ZapD"/>
    <property type="match status" value="1"/>
</dbReference>
<dbReference type="GO" id="GO:0000917">
    <property type="term" value="P:division septum assembly"/>
    <property type="evidence" value="ECO:0007669"/>
    <property type="project" value="UniProtKB-KW"/>
</dbReference>
<accession>A0A831RVK2</accession>
<keyword evidence="3 5" id="KW-0717">Septation</keyword>
<dbReference type="Proteomes" id="UP000886339">
    <property type="component" value="Unassembled WGS sequence"/>
</dbReference>
<keyword evidence="1 5" id="KW-0963">Cytoplasm</keyword>
<keyword evidence="2 5" id="KW-0132">Cell division</keyword>
<evidence type="ECO:0000256" key="5">
    <source>
        <dbReference type="HAMAP-Rule" id="MF_01092"/>
    </source>
</evidence>
<protein>
    <recommendedName>
        <fullName evidence="5">Cell division protein ZapD</fullName>
    </recommendedName>
    <alternativeName>
        <fullName evidence="5">Z ring-associated protein D</fullName>
    </alternativeName>
</protein>
<dbReference type="Gene3D" id="1.10.3900.10">
    <property type="entry name" value="YacF-like"/>
    <property type="match status" value="1"/>
</dbReference>
<organism evidence="6">
    <name type="scientific">Thiolapillus brandeum</name>
    <dbReference type="NCBI Taxonomy" id="1076588"/>
    <lineage>
        <taxon>Bacteria</taxon>
        <taxon>Pseudomonadati</taxon>
        <taxon>Pseudomonadota</taxon>
        <taxon>Gammaproteobacteria</taxon>
        <taxon>Chromatiales</taxon>
        <taxon>Sedimenticolaceae</taxon>
        <taxon>Thiolapillus</taxon>
    </lineage>
</organism>
<dbReference type="PANTHER" id="PTHR39455:SF1">
    <property type="entry name" value="CELL DIVISION PROTEIN ZAPD"/>
    <property type="match status" value="1"/>
</dbReference>
<dbReference type="InterPro" id="IPR027462">
    <property type="entry name" value="ZapD_C"/>
</dbReference>
<dbReference type="GO" id="GO:0043093">
    <property type="term" value="P:FtsZ-dependent cytokinesis"/>
    <property type="evidence" value="ECO:0007669"/>
    <property type="project" value="UniProtKB-UniRule"/>
</dbReference>
<keyword evidence="4 5" id="KW-0131">Cell cycle</keyword>
<comment type="subcellular location">
    <subcellularLocation>
        <location evidence="5">Cytoplasm</location>
    </subcellularLocation>
    <text evidence="5">Localizes to mid-cell in an FtsZ-dependent manner.</text>
</comment>
<dbReference type="GO" id="GO:0032153">
    <property type="term" value="C:cell division site"/>
    <property type="evidence" value="ECO:0007669"/>
    <property type="project" value="TreeGrafter"/>
</dbReference>
<comment type="caution">
    <text evidence="6">The sequence shown here is derived from an EMBL/GenBank/DDBJ whole genome shotgun (WGS) entry which is preliminary data.</text>
</comment>
<evidence type="ECO:0000256" key="2">
    <source>
        <dbReference type="ARBA" id="ARBA00022618"/>
    </source>
</evidence>
<dbReference type="HAMAP" id="MF_01092">
    <property type="entry name" value="ZapD"/>
    <property type="match status" value="1"/>
</dbReference>
<dbReference type="InterPro" id="IPR009777">
    <property type="entry name" value="ZapD"/>
</dbReference>
<dbReference type="GO" id="GO:0005737">
    <property type="term" value="C:cytoplasm"/>
    <property type="evidence" value="ECO:0007669"/>
    <property type="project" value="UniProtKB-SubCell"/>
</dbReference>
<gene>
    <name evidence="5 6" type="primary">zapD</name>
    <name evidence="6" type="ORF">ENJ12_07220</name>
</gene>
<sequence length="256" mass="28935">MNQTIIYEQPLNERIRTFLRLEFLFAQAAQHLHDESQWGSRNTLNSLQDILSIFGRTDLKTEVLKELERHSATLSRLEPNPGIDQARLREILAELEKLGAELHKSGGPIAASLKENEFLGSIQQRGAIPGGTCDFDLPGYHYWLQQPARRRTGDLAGWLGQFETVAQAIKLILRLIRESAGFKPVSAGNGFYQVTLDTNHPCQLVRVEVDCKVPYYAEISGGRHRVTVRFLELSRQDGHAKQTAETIPFRLECCVI</sequence>
<reference evidence="6" key="1">
    <citation type="journal article" date="2020" name="mSystems">
        <title>Genome- and Community-Level Interaction Insights into Carbon Utilization and Element Cycling Functions of Hydrothermarchaeota in Hydrothermal Sediment.</title>
        <authorList>
            <person name="Zhou Z."/>
            <person name="Liu Y."/>
            <person name="Xu W."/>
            <person name="Pan J."/>
            <person name="Luo Z.H."/>
            <person name="Li M."/>
        </authorList>
    </citation>
    <scope>NUCLEOTIDE SEQUENCE [LARGE SCALE GENOMIC DNA]</scope>
    <source>
        <strain evidence="6">HyVt-458</strain>
    </source>
</reference>
<dbReference type="SUPFAM" id="SSF160950">
    <property type="entry name" value="YacF-like"/>
    <property type="match status" value="1"/>
</dbReference>
<comment type="similarity">
    <text evidence="5">Belongs to the ZapD family.</text>
</comment>
<dbReference type="Gene3D" id="2.60.440.10">
    <property type="entry name" value="YacF-like domains"/>
    <property type="match status" value="1"/>
</dbReference>
<dbReference type="EMBL" id="DRLF01000253">
    <property type="protein sequence ID" value="HEC06624.1"/>
    <property type="molecule type" value="Genomic_DNA"/>
</dbReference>
<comment type="subunit">
    <text evidence="5">Interacts with FtsZ.</text>
</comment>
<dbReference type="NCBIfam" id="NF003656">
    <property type="entry name" value="PRK05287.1-4"/>
    <property type="match status" value="1"/>
</dbReference>
<dbReference type="AlphaFoldDB" id="A0A831RVK2"/>
<dbReference type="PANTHER" id="PTHR39455">
    <property type="entry name" value="CELL DIVISION PROTEIN ZAPD"/>
    <property type="match status" value="1"/>
</dbReference>
<proteinExistence type="inferred from homology"/>